<keyword evidence="2" id="KW-0378">Hydrolase</keyword>
<protein>
    <submittedName>
        <fullName evidence="4">NUDIX domain-containing protein</fullName>
    </submittedName>
</protein>
<evidence type="ECO:0000259" key="3">
    <source>
        <dbReference type="PROSITE" id="PS51462"/>
    </source>
</evidence>
<evidence type="ECO:0000256" key="1">
    <source>
        <dbReference type="ARBA" id="ARBA00001946"/>
    </source>
</evidence>
<reference evidence="4" key="1">
    <citation type="submission" date="2022-05" db="EMBL/GenBank/DDBJ databases">
        <title>Novel bacterial taxa in a minimal lignocellulolytic consortium and its capacity to transform plastics disclosed by genome-resolved metagenomics.</title>
        <authorList>
            <person name="Rodriguez C.A.D."/>
            <person name="Diaz-Garcia L."/>
            <person name="Herrera K."/>
            <person name="Tarazona N.A."/>
            <person name="Sproer C."/>
            <person name="Overmann J."/>
            <person name="Jimenez D.J."/>
        </authorList>
    </citation>
    <scope>NUCLEOTIDE SEQUENCE</scope>
    <source>
        <strain evidence="4">MAG5</strain>
    </source>
</reference>
<dbReference type="KEGG" id="plig:NAG76_18500"/>
<dbReference type="InterPro" id="IPR000086">
    <property type="entry name" value="NUDIX_hydrolase_dom"/>
</dbReference>
<dbReference type="PROSITE" id="PS51462">
    <property type="entry name" value="NUDIX"/>
    <property type="match status" value="1"/>
</dbReference>
<name>A0A9J6ZC89_9BACL</name>
<dbReference type="SUPFAM" id="SSF55811">
    <property type="entry name" value="Nudix"/>
    <property type="match status" value="1"/>
</dbReference>
<dbReference type="Proteomes" id="UP001056756">
    <property type="component" value="Chromosome"/>
</dbReference>
<proteinExistence type="predicted"/>
<evidence type="ECO:0000313" key="5">
    <source>
        <dbReference type="Proteomes" id="UP001056756"/>
    </source>
</evidence>
<organism evidence="4 5">
    <name type="scientific">Candidatus Pristimantibacillus lignocellulolyticus</name>
    <dbReference type="NCBI Taxonomy" id="2994561"/>
    <lineage>
        <taxon>Bacteria</taxon>
        <taxon>Bacillati</taxon>
        <taxon>Bacillota</taxon>
        <taxon>Bacilli</taxon>
        <taxon>Bacillales</taxon>
        <taxon>Paenibacillaceae</taxon>
        <taxon>Candidatus Pristimantibacillus</taxon>
    </lineage>
</organism>
<dbReference type="InterPro" id="IPR015797">
    <property type="entry name" value="NUDIX_hydrolase-like_dom_sf"/>
</dbReference>
<accession>A0A9J6ZC89</accession>
<dbReference type="PROSITE" id="PS00893">
    <property type="entry name" value="NUDIX_BOX"/>
    <property type="match status" value="1"/>
</dbReference>
<feature type="domain" description="Nudix hydrolase" evidence="3">
    <location>
        <begin position="28"/>
        <end position="151"/>
    </location>
</feature>
<dbReference type="GO" id="GO:0016787">
    <property type="term" value="F:hydrolase activity"/>
    <property type="evidence" value="ECO:0007669"/>
    <property type="project" value="UniProtKB-KW"/>
</dbReference>
<dbReference type="Pfam" id="PF00293">
    <property type="entry name" value="NUDIX"/>
    <property type="match status" value="1"/>
</dbReference>
<comment type="cofactor">
    <cofactor evidence="1">
        <name>Mg(2+)</name>
        <dbReference type="ChEBI" id="CHEBI:18420"/>
    </cofactor>
</comment>
<dbReference type="PANTHER" id="PTHR43046">
    <property type="entry name" value="GDP-MANNOSE MANNOSYL HYDROLASE"/>
    <property type="match status" value="1"/>
</dbReference>
<dbReference type="PANTHER" id="PTHR43046:SF14">
    <property type="entry name" value="MUTT_NUDIX FAMILY PROTEIN"/>
    <property type="match status" value="1"/>
</dbReference>
<evidence type="ECO:0000313" key="4">
    <source>
        <dbReference type="EMBL" id="URN93798.1"/>
    </source>
</evidence>
<sequence length="151" mass="17550">MPICINQKGDVFEELLVITEEQVDQTSLDYPITHAFVVAKNKEGFLLLFNSWKDNWELAGGLIEPGETLRECAIREMFEETNQSPGRIEFKGLMKFKLRNGKIEYGGLFSADIENERPFLMNEEANKIIFWDGIKDIGYIDEIDKELLKYY</sequence>
<dbReference type="Gene3D" id="3.90.79.10">
    <property type="entry name" value="Nucleoside Triphosphate Pyrophosphohydrolase"/>
    <property type="match status" value="1"/>
</dbReference>
<dbReference type="EMBL" id="CP097899">
    <property type="protein sequence ID" value="URN93798.1"/>
    <property type="molecule type" value="Genomic_DNA"/>
</dbReference>
<evidence type="ECO:0000256" key="2">
    <source>
        <dbReference type="ARBA" id="ARBA00022801"/>
    </source>
</evidence>
<dbReference type="InterPro" id="IPR020084">
    <property type="entry name" value="NUDIX_hydrolase_CS"/>
</dbReference>
<gene>
    <name evidence="4" type="ORF">NAG76_18500</name>
</gene>
<dbReference type="AlphaFoldDB" id="A0A9J6ZC89"/>